<evidence type="ECO:0000256" key="2">
    <source>
        <dbReference type="ARBA" id="ARBA00009986"/>
    </source>
</evidence>
<dbReference type="GO" id="GO:0009450">
    <property type="term" value="P:gamma-aminobutyric acid catabolic process"/>
    <property type="evidence" value="ECO:0007669"/>
    <property type="project" value="TreeGrafter"/>
</dbReference>
<name>A0A409VMU3_PSICY</name>
<dbReference type="SUPFAM" id="SSF53720">
    <property type="entry name" value="ALDH-like"/>
    <property type="match status" value="1"/>
</dbReference>
<keyword evidence="3 5" id="KW-0560">Oxidoreductase</keyword>
<comment type="similarity">
    <text evidence="2 5">Belongs to the aldehyde dehydrogenase family.</text>
</comment>
<evidence type="ECO:0000313" key="8">
    <source>
        <dbReference type="Proteomes" id="UP000283269"/>
    </source>
</evidence>
<dbReference type="FunFam" id="3.40.605.10:FF:000063">
    <property type="entry name" value="Succinate-semialdehyde dehydrogenase, mitochondrial"/>
    <property type="match status" value="1"/>
</dbReference>
<dbReference type="GO" id="GO:0005737">
    <property type="term" value="C:cytoplasm"/>
    <property type="evidence" value="ECO:0007669"/>
    <property type="project" value="TreeGrafter"/>
</dbReference>
<proteinExistence type="inferred from homology"/>
<dbReference type="STRING" id="93625.A0A409VMU3"/>
<dbReference type="InterPro" id="IPR015590">
    <property type="entry name" value="Aldehyde_DH_dom"/>
</dbReference>
<protein>
    <recommendedName>
        <fullName evidence="6">Aldehyde dehydrogenase domain-containing protein</fullName>
    </recommendedName>
</protein>
<dbReference type="InterPro" id="IPR016161">
    <property type="entry name" value="Ald_DH/histidinol_DH"/>
</dbReference>
<evidence type="ECO:0000256" key="4">
    <source>
        <dbReference type="PROSITE-ProRule" id="PRU10007"/>
    </source>
</evidence>
<dbReference type="PANTHER" id="PTHR43353:SF5">
    <property type="entry name" value="SUCCINATE-SEMIALDEHYDE DEHYDROGENASE, MITOCHONDRIAL"/>
    <property type="match status" value="1"/>
</dbReference>
<feature type="active site" evidence="4">
    <location>
        <position position="250"/>
    </location>
</feature>
<gene>
    <name evidence="7" type="ORF">CVT25_012089</name>
</gene>
<dbReference type="InterPro" id="IPR016162">
    <property type="entry name" value="Ald_DH_N"/>
</dbReference>
<evidence type="ECO:0000313" key="7">
    <source>
        <dbReference type="EMBL" id="PPQ67595.1"/>
    </source>
</evidence>
<comment type="caution">
    <text evidence="7">The sequence shown here is derived from an EMBL/GenBank/DDBJ whole genome shotgun (WGS) entry which is preliminary data.</text>
</comment>
<dbReference type="EMBL" id="NHYD01003972">
    <property type="protein sequence ID" value="PPQ67595.1"/>
    <property type="molecule type" value="Genomic_DNA"/>
</dbReference>
<dbReference type="GO" id="GO:0004777">
    <property type="term" value="F:succinate-semialdehyde dehydrogenase (NAD+) activity"/>
    <property type="evidence" value="ECO:0007669"/>
    <property type="project" value="TreeGrafter"/>
</dbReference>
<sequence>MASTQASAFGLKDPSLIKFQSLIDGKWVDAKSGDTITVTNPATNEELGTVPEMGLAETKEAIEAASKAFPSWSRTTAKYRHDLLLKFFALMQEHHDDLGRLITVENGKTLAEGKGENTYSASFLEWFDLTIAEEAVRTYGGVVSILTPWNFPSAMITRKLGAALAAGCTAVIKPPPETPFSALALAELSQRAGIPDGVINIVTTHKNVIEVGKEMCENKAVKKVSFTGSTPVAKLLAGMAAGTLKKVSLEAGGNAPFIVFDDANIDEAVEAALLCKFRGSGQTCVCANRIYVHSSVYADFASRLADRVSKFKVGNGLEEGVTHGPLIHARAVEKVERHVNDAVQKGAQVLVGGKAPSPELNPSSSSSFFLPTVLSDVPTDALINTEETFGPIAALCRFETEDEVVRLANATDVGLAGYFFARDVGRVWRVAERLEVGMVGANTGIISQAVIPFGGVKESGLGREGGHGIEEYMNTKLIVFGGLNA</sequence>
<reference evidence="7 8" key="1">
    <citation type="journal article" date="2018" name="Evol. Lett.">
        <title>Horizontal gene cluster transfer increased hallucinogenic mushroom diversity.</title>
        <authorList>
            <person name="Reynolds H.T."/>
            <person name="Vijayakumar V."/>
            <person name="Gluck-Thaler E."/>
            <person name="Korotkin H.B."/>
            <person name="Matheny P.B."/>
            <person name="Slot J.C."/>
        </authorList>
    </citation>
    <scope>NUCLEOTIDE SEQUENCE [LARGE SCALE GENOMIC DNA]</scope>
    <source>
        <strain evidence="7 8">2631</strain>
    </source>
</reference>
<organism evidence="7 8">
    <name type="scientific">Psilocybe cyanescens</name>
    <dbReference type="NCBI Taxonomy" id="93625"/>
    <lineage>
        <taxon>Eukaryota</taxon>
        <taxon>Fungi</taxon>
        <taxon>Dikarya</taxon>
        <taxon>Basidiomycota</taxon>
        <taxon>Agaricomycotina</taxon>
        <taxon>Agaricomycetes</taxon>
        <taxon>Agaricomycetidae</taxon>
        <taxon>Agaricales</taxon>
        <taxon>Agaricineae</taxon>
        <taxon>Strophariaceae</taxon>
        <taxon>Psilocybe</taxon>
    </lineage>
</organism>
<dbReference type="Pfam" id="PF00171">
    <property type="entry name" value="Aldedh"/>
    <property type="match status" value="1"/>
</dbReference>
<dbReference type="CDD" id="cd07103">
    <property type="entry name" value="ALDH_F5_SSADH_GabD"/>
    <property type="match status" value="1"/>
</dbReference>
<evidence type="ECO:0000256" key="3">
    <source>
        <dbReference type="ARBA" id="ARBA00023002"/>
    </source>
</evidence>
<dbReference type="OrthoDB" id="310895at2759"/>
<evidence type="ECO:0000256" key="1">
    <source>
        <dbReference type="ARBA" id="ARBA00005176"/>
    </source>
</evidence>
<dbReference type="InterPro" id="IPR050740">
    <property type="entry name" value="Aldehyde_DH_Superfamily"/>
</dbReference>
<comment type="pathway">
    <text evidence="1">Amino-acid degradation; 4-aminobutanoate degradation.</text>
</comment>
<dbReference type="Gene3D" id="3.40.605.10">
    <property type="entry name" value="Aldehyde Dehydrogenase, Chain A, domain 1"/>
    <property type="match status" value="1"/>
</dbReference>
<dbReference type="InterPro" id="IPR016163">
    <property type="entry name" value="Ald_DH_C"/>
</dbReference>
<evidence type="ECO:0000259" key="6">
    <source>
        <dbReference type="Pfam" id="PF00171"/>
    </source>
</evidence>
<dbReference type="PROSITE" id="PS00687">
    <property type="entry name" value="ALDEHYDE_DEHYDR_GLU"/>
    <property type="match status" value="1"/>
</dbReference>
<evidence type="ECO:0000256" key="5">
    <source>
        <dbReference type="RuleBase" id="RU003345"/>
    </source>
</evidence>
<dbReference type="InParanoid" id="A0A409VMU3"/>
<feature type="domain" description="Aldehyde dehydrogenase" evidence="6">
    <location>
        <begin position="27"/>
        <end position="477"/>
    </location>
</feature>
<dbReference type="PANTHER" id="PTHR43353">
    <property type="entry name" value="SUCCINATE-SEMIALDEHYDE DEHYDROGENASE, MITOCHONDRIAL"/>
    <property type="match status" value="1"/>
</dbReference>
<dbReference type="Gene3D" id="3.40.309.10">
    <property type="entry name" value="Aldehyde Dehydrogenase, Chain A, domain 2"/>
    <property type="match status" value="1"/>
</dbReference>
<dbReference type="FunFam" id="3.40.309.10:FF:000004">
    <property type="entry name" value="Succinate-semialdehyde dehydrogenase I"/>
    <property type="match status" value="1"/>
</dbReference>
<dbReference type="InterPro" id="IPR029510">
    <property type="entry name" value="Ald_DH_CS_GLU"/>
</dbReference>
<dbReference type="Proteomes" id="UP000283269">
    <property type="component" value="Unassembled WGS sequence"/>
</dbReference>
<accession>A0A409VMU3</accession>
<dbReference type="AlphaFoldDB" id="A0A409VMU3"/>
<dbReference type="FunCoup" id="A0A409VMU3">
    <property type="interactions" value="144"/>
</dbReference>
<keyword evidence="8" id="KW-1185">Reference proteome</keyword>